<gene>
    <name evidence="1" type="ORF">JY651_46635</name>
</gene>
<protein>
    <submittedName>
        <fullName evidence="1">Uncharacterized protein</fullName>
    </submittedName>
</protein>
<reference evidence="1 2" key="1">
    <citation type="submission" date="2021-02" db="EMBL/GenBank/DDBJ databases">
        <title>De Novo genome assembly of isolated myxobacteria.</title>
        <authorList>
            <person name="Stevens D.C."/>
        </authorList>
    </citation>
    <scope>NUCLEOTIDE SEQUENCE [LARGE SCALE GENOMIC DNA]</scope>
    <source>
        <strain evidence="2">SCPEA02</strain>
    </source>
</reference>
<dbReference type="EMBL" id="CP071090">
    <property type="protein sequence ID" value="QSQ22513.1"/>
    <property type="molecule type" value="Genomic_DNA"/>
</dbReference>
<sequence length="218" mass="24557">MALAKKGSRLLTLEQGRFRWTVAPADEPGLGIVAEDADAPGQRMVAWVEHDIRITPWVVREAILHALAHGWQPRARGAERVFRLETRALHRARGAWLSAKLESLCDVFEARLPSVEGVRDLNRHGERAIAFEHLCGHFFDADTPPTLSLHEFEQVASLGEELGCHLDWVWLIARLEPADRPRIPRGLRTLATRHLTGALAREPSRREAHQRLLGLLEA</sequence>
<accession>A0ABX7NVL2</accession>
<dbReference type="Proteomes" id="UP000662747">
    <property type="component" value="Chromosome"/>
</dbReference>
<dbReference type="RefSeq" id="WP_206724089.1">
    <property type="nucleotide sequence ID" value="NZ_CP071090.1"/>
</dbReference>
<keyword evidence="2" id="KW-1185">Reference proteome</keyword>
<evidence type="ECO:0000313" key="1">
    <source>
        <dbReference type="EMBL" id="QSQ22513.1"/>
    </source>
</evidence>
<evidence type="ECO:0000313" key="2">
    <source>
        <dbReference type="Proteomes" id="UP000662747"/>
    </source>
</evidence>
<name>A0ABX7NVL2_9BACT</name>
<organism evidence="1 2">
    <name type="scientific">Pyxidicoccus parkwayensis</name>
    <dbReference type="NCBI Taxonomy" id="2813578"/>
    <lineage>
        <taxon>Bacteria</taxon>
        <taxon>Pseudomonadati</taxon>
        <taxon>Myxococcota</taxon>
        <taxon>Myxococcia</taxon>
        <taxon>Myxococcales</taxon>
        <taxon>Cystobacterineae</taxon>
        <taxon>Myxococcaceae</taxon>
        <taxon>Pyxidicoccus</taxon>
    </lineage>
</organism>
<proteinExistence type="predicted"/>